<dbReference type="InterPro" id="IPR012337">
    <property type="entry name" value="RNaseH-like_sf"/>
</dbReference>
<evidence type="ECO:0000313" key="3">
    <source>
        <dbReference type="Proteomes" id="UP000235388"/>
    </source>
</evidence>
<evidence type="ECO:0000259" key="1">
    <source>
        <dbReference type="Pfam" id="PF05699"/>
    </source>
</evidence>
<reference evidence="2 3" key="1">
    <citation type="submission" date="2017-11" db="EMBL/GenBank/DDBJ databases">
        <title>De novo assembly and phasing of dikaryotic genomes from two isolates of Puccinia coronata f. sp. avenae, the causal agent of oat crown rust.</title>
        <authorList>
            <person name="Miller M.E."/>
            <person name="Zhang Y."/>
            <person name="Omidvar V."/>
            <person name="Sperschneider J."/>
            <person name="Schwessinger B."/>
            <person name="Raley C."/>
            <person name="Palmer J.M."/>
            <person name="Garnica D."/>
            <person name="Upadhyaya N."/>
            <person name="Rathjen J."/>
            <person name="Taylor J.M."/>
            <person name="Park R.F."/>
            <person name="Dodds P.N."/>
            <person name="Hirsch C.D."/>
            <person name="Kianian S.F."/>
            <person name="Figueroa M."/>
        </authorList>
    </citation>
    <scope>NUCLEOTIDE SEQUENCE [LARGE SCALE GENOMIC DNA]</scope>
    <source>
        <strain evidence="2">12NC29</strain>
    </source>
</reference>
<organism evidence="2 3">
    <name type="scientific">Puccinia coronata f. sp. avenae</name>
    <dbReference type="NCBI Taxonomy" id="200324"/>
    <lineage>
        <taxon>Eukaryota</taxon>
        <taxon>Fungi</taxon>
        <taxon>Dikarya</taxon>
        <taxon>Basidiomycota</taxon>
        <taxon>Pucciniomycotina</taxon>
        <taxon>Pucciniomycetes</taxon>
        <taxon>Pucciniales</taxon>
        <taxon>Pucciniaceae</taxon>
        <taxon>Puccinia</taxon>
    </lineage>
</organism>
<dbReference type="AlphaFoldDB" id="A0A2N5TNZ0"/>
<protein>
    <recommendedName>
        <fullName evidence="1">HAT C-terminal dimerisation domain-containing protein</fullName>
    </recommendedName>
</protein>
<keyword evidence="3" id="KW-1185">Reference proteome</keyword>
<dbReference type="OrthoDB" id="3268424at2759"/>
<dbReference type="Proteomes" id="UP000235388">
    <property type="component" value="Unassembled WGS sequence"/>
</dbReference>
<proteinExistence type="predicted"/>
<comment type="caution">
    <text evidence="2">The sequence shown here is derived from an EMBL/GenBank/DDBJ whole genome shotgun (WGS) entry which is preliminary data.</text>
</comment>
<dbReference type="Pfam" id="PF05699">
    <property type="entry name" value="Dimer_Tnp_hAT"/>
    <property type="match status" value="1"/>
</dbReference>
<dbReference type="GO" id="GO:0046983">
    <property type="term" value="F:protein dimerization activity"/>
    <property type="evidence" value="ECO:0007669"/>
    <property type="project" value="InterPro"/>
</dbReference>
<accession>A0A2N5TNZ0</accession>
<dbReference type="InterPro" id="IPR008906">
    <property type="entry name" value="HATC_C_dom"/>
</dbReference>
<dbReference type="SUPFAM" id="SSF53098">
    <property type="entry name" value="Ribonuclease H-like"/>
    <property type="match status" value="1"/>
</dbReference>
<name>A0A2N5TNZ0_9BASI</name>
<sequence length="308" mass="33193">MDPPGRPGYPFGTHPRGATLTYYTVASTLTSPICGVTGATLGLLLEETAGPRCTCGCSAGPAAGTVGLSWQTPVRYPVPAGRYLEHPLSTRQRVPGAGAGVQFLGKKKTDTQPGTRPWFGQRYANTLTDPLNIWLAGGLHLQDGSPVDPLKWWIQQQRAGNNHGGLLQMALDVLSCPATTVDVERKFNFGRDYVLARRHRLNASSVTRGMTVAFYSRNGYCAEKKVLYKQVPAPEPGYRPPCTRVPALVGVGAGSGVQNLRNFRRVPAPAVGTRVQAAISSLYRPSRGMRAPLDGGFVPAIKRNRHFS</sequence>
<feature type="domain" description="HAT C-terminal dimerisation" evidence="1">
    <location>
        <begin position="142"/>
        <end position="207"/>
    </location>
</feature>
<gene>
    <name evidence="2" type="ORF">PCANC_26118</name>
</gene>
<evidence type="ECO:0000313" key="2">
    <source>
        <dbReference type="EMBL" id="PLW27205.1"/>
    </source>
</evidence>
<dbReference type="EMBL" id="PGCJ01000499">
    <property type="protein sequence ID" value="PLW27205.1"/>
    <property type="molecule type" value="Genomic_DNA"/>
</dbReference>